<evidence type="ECO:0000256" key="8">
    <source>
        <dbReference type="ARBA" id="ARBA00031306"/>
    </source>
</evidence>
<dbReference type="InterPro" id="IPR024932">
    <property type="entry name" value="ApbE"/>
</dbReference>
<evidence type="ECO:0000256" key="5">
    <source>
        <dbReference type="ARBA" id="ARBA00022723"/>
    </source>
</evidence>
<evidence type="ECO:0000256" key="7">
    <source>
        <dbReference type="ARBA" id="ARBA00022842"/>
    </source>
</evidence>
<evidence type="ECO:0000256" key="10">
    <source>
        <dbReference type="PIRNR" id="PIRNR006268"/>
    </source>
</evidence>
<organism evidence="12 13">
    <name type="scientific">Stakelama tenebrarum</name>
    <dbReference type="NCBI Taxonomy" id="2711215"/>
    <lineage>
        <taxon>Bacteria</taxon>
        <taxon>Pseudomonadati</taxon>
        <taxon>Pseudomonadota</taxon>
        <taxon>Alphaproteobacteria</taxon>
        <taxon>Sphingomonadales</taxon>
        <taxon>Sphingomonadaceae</taxon>
        <taxon>Stakelama</taxon>
    </lineage>
</organism>
<dbReference type="KEGG" id="spzr:G5C33_04950"/>
<name>A0A6G6YA25_9SPHN</name>
<protein>
    <recommendedName>
        <fullName evidence="2 10">FAD:protein FMN transferase</fullName>
        <ecNumber evidence="1 10">2.7.1.180</ecNumber>
    </recommendedName>
    <alternativeName>
        <fullName evidence="8 10">Flavin transferase</fullName>
    </alternativeName>
</protein>
<keyword evidence="4 10" id="KW-0808">Transferase</keyword>
<keyword evidence="5 10" id="KW-0479">Metal-binding</keyword>
<feature type="binding site" evidence="11">
    <location>
        <position position="254"/>
    </location>
    <ligand>
        <name>Mg(2+)</name>
        <dbReference type="ChEBI" id="CHEBI:18420"/>
    </ligand>
</feature>
<keyword evidence="7 10" id="KW-0460">Magnesium</keyword>
<comment type="catalytic activity">
    <reaction evidence="9 10">
        <text>L-threonyl-[protein] + FAD = FMN-L-threonyl-[protein] + AMP + H(+)</text>
        <dbReference type="Rhea" id="RHEA:36847"/>
        <dbReference type="Rhea" id="RHEA-COMP:11060"/>
        <dbReference type="Rhea" id="RHEA-COMP:11061"/>
        <dbReference type="ChEBI" id="CHEBI:15378"/>
        <dbReference type="ChEBI" id="CHEBI:30013"/>
        <dbReference type="ChEBI" id="CHEBI:57692"/>
        <dbReference type="ChEBI" id="CHEBI:74257"/>
        <dbReference type="ChEBI" id="CHEBI:456215"/>
        <dbReference type="EC" id="2.7.1.180"/>
    </reaction>
</comment>
<keyword evidence="6 10" id="KW-0274">FAD</keyword>
<evidence type="ECO:0000256" key="2">
    <source>
        <dbReference type="ARBA" id="ARBA00016337"/>
    </source>
</evidence>
<gene>
    <name evidence="12" type="ORF">G5C33_04950</name>
</gene>
<evidence type="ECO:0000256" key="3">
    <source>
        <dbReference type="ARBA" id="ARBA00022630"/>
    </source>
</evidence>
<keyword evidence="3 10" id="KW-0285">Flavoprotein</keyword>
<feature type="binding site" evidence="11">
    <location>
        <position position="258"/>
    </location>
    <ligand>
        <name>Mg(2+)</name>
        <dbReference type="ChEBI" id="CHEBI:18420"/>
    </ligand>
</feature>
<dbReference type="PIRSF" id="PIRSF006268">
    <property type="entry name" value="ApbE"/>
    <property type="match status" value="1"/>
</dbReference>
<keyword evidence="13" id="KW-1185">Reference proteome</keyword>
<dbReference type="InterPro" id="IPR003374">
    <property type="entry name" value="ApbE-like_sf"/>
</dbReference>
<dbReference type="AlphaFoldDB" id="A0A6G6YA25"/>
<dbReference type="Gene3D" id="3.10.520.10">
    <property type="entry name" value="ApbE-like domains"/>
    <property type="match status" value="1"/>
</dbReference>
<evidence type="ECO:0000313" key="13">
    <source>
        <dbReference type="Proteomes" id="UP000501568"/>
    </source>
</evidence>
<reference evidence="12 13" key="1">
    <citation type="submission" date="2020-02" db="EMBL/GenBank/DDBJ databases">
        <authorList>
            <person name="Zheng R.K."/>
            <person name="Sun C.M."/>
        </authorList>
    </citation>
    <scope>NUCLEOTIDE SEQUENCE [LARGE SCALE GENOMIC DNA]</scope>
    <source>
        <strain evidence="13">zrk23</strain>
    </source>
</reference>
<dbReference type="SUPFAM" id="SSF143631">
    <property type="entry name" value="ApbE-like"/>
    <property type="match status" value="1"/>
</dbReference>
<sequence length="302" mass="32373">MGTRWSARIAAPEDGLSQDTQRAIERTLAGVNAEMSHWDRGSDISRVNHSPVYEWQPLPPAFSHVLGAAMDVARRSGGSFDPAMGRLSDLWGFGPSGPREGIPEDADIAKALAASGVAGVEYDKPLLRVRRSRPVWFDFSGIAKGYAVDALAAALRALGLTDFLVEIGGELVGEGIRPDGQPWWVDIEMPPDVAVAPLRVALHGIAVATSGDYMRSIEHDGRRYAHTIDPRSGAPIDSGVRSVTVLHRECMLADAWATALTVLGPDGMTLAERESLAVQMVIGRGTMVSERISPALEAMLSD</sequence>
<dbReference type="GO" id="GO:0016740">
    <property type="term" value="F:transferase activity"/>
    <property type="evidence" value="ECO:0007669"/>
    <property type="project" value="UniProtKB-UniRule"/>
</dbReference>
<feature type="binding site" evidence="11">
    <location>
        <position position="141"/>
    </location>
    <ligand>
        <name>Mg(2+)</name>
        <dbReference type="ChEBI" id="CHEBI:18420"/>
    </ligand>
</feature>
<proteinExistence type="inferred from homology"/>
<accession>A0A6G6YA25</accession>
<evidence type="ECO:0000256" key="1">
    <source>
        <dbReference type="ARBA" id="ARBA00011955"/>
    </source>
</evidence>
<evidence type="ECO:0000256" key="6">
    <source>
        <dbReference type="ARBA" id="ARBA00022827"/>
    </source>
</evidence>
<dbReference type="EC" id="2.7.1.180" evidence="1 10"/>
<evidence type="ECO:0000313" key="12">
    <source>
        <dbReference type="EMBL" id="QIG81792.1"/>
    </source>
</evidence>
<evidence type="ECO:0000256" key="11">
    <source>
        <dbReference type="PIRSR" id="PIRSR006268-2"/>
    </source>
</evidence>
<comment type="similarity">
    <text evidence="10">Belongs to the ApbE family.</text>
</comment>
<dbReference type="Proteomes" id="UP000501568">
    <property type="component" value="Chromosome"/>
</dbReference>
<comment type="cofactor">
    <cofactor evidence="11">
        <name>Mg(2+)</name>
        <dbReference type="ChEBI" id="CHEBI:18420"/>
    </cofactor>
    <cofactor evidence="11">
        <name>Mn(2+)</name>
        <dbReference type="ChEBI" id="CHEBI:29035"/>
    </cofactor>
    <text evidence="11">Magnesium. Can also use manganese.</text>
</comment>
<evidence type="ECO:0000256" key="4">
    <source>
        <dbReference type="ARBA" id="ARBA00022679"/>
    </source>
</evidence>
<dbReference type="PANTHER" id="PTHR30040:SF2">
    <property type="entry name" value="FAD:PROTEIN FMN TRANSFERASE"/>
    <property type="match status" value="1"/>
</dbReference>
<dbReference type="EMBL" id="CP049109">
    <property type="protein sequence ID" value="QIG81792.1"/>
    <property type="molecule type" value="Genomic_DNA"/>
</dbReference>
<dbReference type="Pfam" id="PF02424">
    <property type="entry name" value="ApbE"/>
    <property type="match status" value="1"/>
</dbReference>
<dbReference type="PANTHER" id="PTHR30040">
    <property type="entry name" value="THIAMINE BIOSYNTHESIS LIPOPROTEIN APBE"/>
    <property type="match status" value="1"/>
</dbReference>
<dbReference type="GO" id="GO:0046872">
    <property type="term" value="F:metal ion binding"/>
    <property type="evidence" value="ECO:0007669"/>
    <property type="project" value="UniProtKB-UniRule"/>
</dbReference>
<evidence type="ECO:0000256" key="9">
    <source>
        <dbReference type="ARBA" id="ARBA00048540"/>
    </source>
</evidence>